<evidence type="ECO:0000256" key="1">
    <source>
        <dbReference type="SAM" id="MobiDB-lite"/>
    </source>
</evidence>
<evidence type="ECO:0000313" key="3">
    <source>
        <dbReference type="Proteomes" id="UP001359485"/>
    </source>
</evidence>
<comment type="caution">
    <text evidence="2">The sequence shown here is derived from an EMBL/GenBank/DDBJ whole genome shotgun (WGS) entry which is preliminary data.</text>
</comment>
<reference evidence="2 3" key="1">
    <citation type="submission" date="2023-09" db="EMBL/GenBank/DDBJ databases">
        <title>Genomes of two closely related lineages of the louse Polyplax serrata with different host specificities.</title>
        <authorList>
            <person name="Martinu J."/>
            <person name="Tarabai H."/>
            <person name="Stefka J."/>
            <person name="Hypsa V."/>
        </authorList>
    </citation>
    <scope>NUCLEOTIDE SEQUENCE [LARGE SCALE GENOMIC DNA]</scope>
    <source>
        <strain evidence="2">98ZLc_SE</strain>
    </source>
</reference>
<name>A0ABR1BHV3_POLSC</name>
<accession>A0ABR1BHV3</accession>
<dbReference type="Proteomes" id="UP001359485">
    <property type="component" value="Unassembled WGS sequence"/>
</dbReference>
<feature type="region of interest" description="Disordered" evidence="1">
    <location>
        <begin position="71"/>
        <end position="106"/>
    </location>
</feature>
<dbReference type="EMBL" id="JAWJWF010000001">
    <property type="protein sequence ID" value="KAK6641744.1"/>
    <property type="molecule type" value="Genomic_DNA"/>
</dbReference>
<keyword evidence="3" id="KW-1185">Reference proteome</keyword>
<organism evidence="2 3">
    <name type="scientific">Polyplax serrata</name>
    <name type="common">Common mouse louse</name>
    <dbReference type="NCBI Taxonomy" id="468196"/>
    <lineage>
        <taxon>Eukaryota</taxon>
        <taxon>Metazoa</taxon>
        <taxon>Ecdysozoa</taxon>
        <taxon>Arthropoda</taxon>
        <taxon>Hexapoda</taxon>
        <taxon>Insecta</taxon>
        <taxon>Pterygota</taxon>
        <taxon>Neoptera</taxon>
        <taxon>Paraneoptera</taxon>
        <taxon>Psocodea</taxon>
        <taxon>Troctomorpha</taxon>
        <taxon>Phthiraptera</taxon>
        <taxon>Anoplura</taxon>
        <taxon>Polyplacidae</taxon>
        <taxon>Polyplax</taxon>
    </lineage>
</organism>
<protein>
    <submittedName>
        <fullName evidence="2">Uncharacterized protein</fullName>
    </submittedName>
</protein>
<evidence type="ECO:0000313" key="2">
    <source>
        <dbReference type="EMBL" id="KAK6641744.1"/>
    </source>
</evidence>
<feature type="region of interest" description="Disordered" evidence="1">
    <location>
        <begin position="128"/>
        <end position="151"/>
    </location>
</feature>
<sequence length="151" mass="16197">MTGRSGVEHVEHVKDAIMYSFAQPLVVPHLCGVVVSGEGNAVKESEILVTDNSVHGPADISMTQVALRKDREVCTGQASSSPLESSSSKDPKLQLRVPAGDKRPTSIDVVVPVGSHINEYISPVNVSVKETEVSKKRKEVPNTISGRRENA</sequence>
<proteinExistence type="predicted"/>
<gene>
    <name evidence="2" type="ORF">RUM44_013459</name>
</gene>
<feature type="compositionally biased region" description="Basic and acidic residues" evidence="1">
    <location>
        <begin position="87"/>
        <end position="105"/>
    </location>
</feature>